<gene>
    <name evidence="1" type="ORF">J8F10_33510</name>
</gene>
<sequence length="80" mass="8813">MRADICASDDYDTRERLADAIRALGGAHEGEWDALGVGLHRFRFPEGELSVFIDAWFVDVAGPDELVQQVLQLISGHDDG</sequence>
<reference evidence="1 2" key="1">
    <citation type="submission" date="2021-04" db="EMBL/GenBank/DDBJ databases">
        <authorList>
            <person name="Ivanova A."/>
        </authorList>
    </citation>
    <scope>NUCLEOTIDE SEQUENCE [LARGE SCALE GENOMIC DNA]</scope>
    <source>
        <strain evidence="1 2">G18</strain>
    </source>
</reference>
<evidence type="ECO:0000313" key="2">
    <source>
        <dbReference type="Proteomes" id="UP000676565"/>
    </source>
</evidence>
<dbReference type="Proteomes" id="UP000676565">
    <property type="component" value="Unassembled WGS sequence"/>
</dbReference>
<protein>
    <submittedName>
        <fullName evidence="1">Uncharacterized protein</fullName>
    </submittedName>
</protein>
<accession>A0ABS5C2G2</accession>
<proteinExistence type="predicted"/>
<evidence type="ECO:0000313" key="1">
    <source>
        <dbReference type="EMBL" id="MBP3960171.1"/>
    </source>
</evidence>
<organism evidence="1 2">
    <name type="scientific">Gemmata palustris</name>
    <dbReference type="NCBI Taxonomy" id="2822762"/>
    <lineage>
        <taxon>Bacteria</taxon>
        <taxon>Pseudomonadati</taxon>
        <taxon>Planctomycetota</taxon>
        <taxon>Planctomycetia</taxon>
        <taxon>Gemmatales</taxon>
        <taxon>Gemmataceae</taxon>
        <taxon>Gemmata</taxon>
    </lineage>
</organism>
<comment type="caution">
    <text evidence="1">The sequence shown here is derived from an EMBL/GenBank/DDBJ whole genome shotgun (WGS) entry which is preliminary data.</text>
</comment>
<dbReference type="RefSeq" id="WP_210661270.1">
    <property type="nucleotide sequence ID" value="NZ_JAGKQQ010000001.1"/>
</dbReference>
<dbReference type="EMBL" id="JAGKQQ010000001">
    <property type="protein sequence ID" value="MBP3960171.1"/>
    <property type="molecule type" value="Genomic_DNA"/>
</dbReference>
<name>A0ABS5C2G2_9BACT</name>
<keyword evidence="2" id="KW-1185">Reference proteome</keyword>